<feature type="non-terminal residue" evidence="2">
    <location>
        <position position="1"/>
    </location>
</feature>
<organism evidence="2">
    <name type="scientific">uncultured Solirubrobacteraceae bacterium</name>
    <dbReference type="NCBI Taxonomy" id="1162706"/>
    <lineage>
        <taxon>Bacteria</taxon>
        <taxon>Bacillati</taxon>
        <taxon>Actinomycetota</taxon>
        <taxon>Thermoleophilia</taxon>
        <taxon>Solirubrobacterales</taxon>
        <taxon>Solirubrobacteraceae</taxon>
        <taxon>environmental samples</taxon>
    </lineage>
</organism>
<sequence length="28" mass="3149">RACPCVRGRDRRSPPGGLRHLHRDPGLL</sequence>
<gene>
    <name evidence="2" type="ORF">AVDCRST_MAG30-461</name>
</gene>
<dbReference type="EMBL" id="CADCVS010000078">
    <property type="protein sequence ID" value="CAA9475933.1"/>
    <property type="molecule type" value="Genomic_DNA"/>
</dbReference>
<feature type="region of interest" description="Disordered" evidence="1">
    <location>
        <begin position="1"/>
        <end position="28"/>
    </location>
</feature>
<protein>
    <submittedName>
        <fullName evidence="2">Uncharacterized protein</fullName>
    </submittedName>
</protein>
<feature type="non-terminal residue" evidence="2">
    <location>
        <position position="28"/>
    </location>
</feature>
<reference evidence="2" key="1">
    <citation type="submission" date="2020-02" db="EMBL/GenBank/DDBJ databases">
        <authorList>
            <person name="Meier V. D."/>
        </authorList>
    </citation>
    <scope>NUCLEOTIDE SEQUENCE</scope>
    <source>
        <strain evidence="2">AVDCRST_MAG30</strain>
    </source>
</reference>
<evidence type="ECO:0000256" key="1">
    <source>
        <dbReference type="SAM" id="MobiDB-lite"/>
    </source>
</evidence>
<name>A0A6J4RKJ0_9ACTN</name>
<accession>A0A6J4RKJ0</accession>
<dbReference type="AlphaFoldDB" id="A0A6J4RKJ0"/>
<proteinExistence type="predicted"/>
<evidence type="ECO:0000313" key="2">
    <source>
        <dbReference type="EMBL" id="CAA9475933.1"/>
    </source>
</evidence>